<keyword evidence="3" id="KW-0238">DNA-binding</keyword>
<dbReference type="InterPro" id="IPR043502">
    <property type="entry name" value="DNA/RNA_pol_sf"/>
</dbReference>
<dbReference type="PANTHER" id="PTHR33050:SF7">
    <property type="entry name" value="RIBONUCLEASE H"/>
    <property type="match status" value="1"/>
</dbReference>
<dbReference type="InterPro" id="IPR043128">
    <property type="entry name" value="Rev_trsase/Diguanyl_cyclase"/>
</dbReference>
<evidence type="ECO:0000313" key="7">
    <source>
        <dbReference type="Proteomes" id="UP000830375"/>
    </source>
</evidence>
<dbReference type="InterPro" id="IPR052055">
    <property type="entry name" value="Hepadnavirus_pol/RT"/>
</dbReference>
<feature type="domain" description="Reverse transcriptase" evidence="5">
    <location>
        <begin position="542"/>
        <end position="724"/>
    </location>
</feature>
<comment type="similarity">
    <text evidence="1">Belongs to the beta type-B retroviral polymerase family. HERV class-II K(HML-2) pol subfamily.</text>
</comment>
<accession>A0ABQ8MSP7</accession>
<gene>
    <name evidence="6" type="ORF">H4Q32_022988</name>
</gene>
<dbReference type="InterPro" id="IPR011009">
    <property type="entry name" value="Kinase-like_dom_sf"/>
</dbReference>
<keyword evidence="7" id="KW-1185">Reference proteome</keyword>
<dbReference type="EC" id="3.1.26.4" evidence="2"/>
<dbReference type="EMBL" id="JACTAM010000004">
    <property type="protein sequence ID" value="KAI2665879.1"/>
    <property type="molecule type" value="Genomic_DNA"/>
</dbReference>
<dbReference type="Proteomes" id="UP000830375">
    <property type="component" value="Unassembled WGS sequence"/>
</dbReference>
<dbReference type="Gene3D" id="3.30.70.270">
    <property type="match status" value="1"/>
</dbReference>
<dbReference type="SUPFAM" id="SSF47823">
    <property type="entry name" value="lambda integrase-like, N-terminal domain"/>
    <property type="match status" value="1"/>
</dbReference>
<feature type="compositionally biased region" description="Low complexity" evidence="4">
    <location>
        <begin position="139"/>
        <end position="163"/>
    </location>
</feature>
<evidence type="ECO:0000256" key="3">
    <source>
        <dbReference type="ARBA" id="ARBA00023125"/>
    </source>
</evidence>
<feature type="region of interest" description="Disordered" evidence="4">
    <location>
        <begin position="93"/>
        <end position="163"/>
    </location>
</feature>
<proteinExistence type="inferred from homology"/>
<dbReference type="SUPFAM" id="SSF56112">
    <property type="entry name" value="Protein kinase-like (PK-like)"/>
    <property type="match status" value="1"/>
</dbReference>
<name>A0ABQ8MSP7_LABRO</name>
<feature type="region of interest" description="Disordered" evidence="4">
    <location>
        <begin position="737"/>
        <end position="761"/>
    </location>
</feature>
<reference evidence="6 7" key="1">
    <citation type="submission" date="2022-01" db="EMBL/GenBank/DDBJ databases">
        <title>A high-quality chromosome-level genome assembly of rohu carp, Labeo rohita.</title>
        <authorList>
            <person name="Arick M.A. II"/>
            <person name="Hsu C.-Y."/>
            <person name="Magbanua Z."/>
            <person name="Pechanova O."/>
            <person name="Grover C."/>
            <person name="Miller E."/>
            <person name="Thrash A."/>
            <person name="Ezzel L."/>
            <person name="Alam S."/>
            <person name="Benzie J."/>
            <person name="Hamilton M."/>
            <person name="Karsi A."/>
            <person name="Lawrence M.L."/>
            <person name="Peterson D.G."/>
        </authorList>
    </citation>
    <scope>NUCLEOTIDE SEQUENCE [LARGE SCALE GENOMIC DNA]</scope>
    <source>
        <strain evidence="7">BAU-BD-2019</strain>
        <tissue evidence="6">Blood</tissue>
    </source>
</reference>
<feature type="compositionally biased region" description="Polar residues" evidence="4">
    <location>
        <begin position="737"/>
        <end position="751"/>
    </location>
</feature>
<comment type="caution">
    <text evidence="6">The sequence shown here is derived from an EMBL/GenBank/DDBJ whole genome shotgun (WGS) entry which is preliminary data.</text>
</comment>
<organism evidence="6 7">
    <name type="scientific">Labeo rohita</name>
    <name type="common">Indian major carp</name>
    <name type="synonym">Cyprinus rohita</name>
    <dbReference type="NCBI Taxonomy" id="84645"/>
    <lineage>
        <taxon>Eukaryota</taxon>
        <taxon>Metazoa</taxon>
        <taxon>Chordata</taxon>
        <taxon>Craniata</taxon>
        <taxon>Vertebrata</taxon>
        <taxon>Euteleostomi</taxon>
        <taxon>Actinopterygii</taxon>
        <taxon>Neopterygii</taxon>
        <taxon>Teleostei</taxon>
        <taxon>Ostariophysi</taxon>
        <taxon>Cypriniformes</taxon>
        <taxon>Cyprinidae</taxon>
        <taxon>Labeoninae</taxon>
        <taxon>Labeonini</taxon>
        <taxon>Labeo</taxon>
    </lineage>
</organism>
<dbReference type="PROSITE" id="PS50878">
    <property type="entry name" value="RT_POL"/>
    <property type="match status" value="1"/>
</dbReference>
<evidence type="ECO:0000256" key="1">
    <source>
        <dbReference type="ARBA" id="ARBA00010879"/>
    </source>
</evidence>
<dbReference type="Gene3D" id="3.10.10.10">
    <property type="entry name" value="HIV Type 1 Reverse Transcriptase, subunit A, domain 1"/>
    <property type="match status" value="1"/>
</dbReference>
<dbReference type="InterPro" id="IPR000477">
    <property type="entry name" value="RT_dom"/>
</dbReference>
<dbReference type="PANTHER" id="PTHR33050">
    <property type="entry name" value="REVERSE TRANSCRIPTASE DOMAIN-CONTAINING PROTEIN"/>
    <property type="match status" value="1"/>
</dbReference>
<dbReference type="Gene3D" id="1.10.150.130">
    <property type="match status" value="1"/>
</dbReference>
<dbReference type="CDD" id="cd03714">
    <property type="entry name" value="RT_DIRS1"/>
    <property type="match status" value="1"/>
</dbReference>
<evidence type="ECO:0000259" key="5">
    <source>
        <dbReference type="PROSITE" id="PS50878"/>
    </source>
</evidence>
<evidence type="ECO:0000313" key="6">
    <source>
        <dbReference type="EMBL" id="KAI2665879.1"/>
    </source>
</evidence>
<evidence type="ECO:0000256" key="4">
    <source>
        <dbReference type="SAM" id="MobiDB-lite"/>
    </source>
</evidence>
<dbReference type="Gene3D" id="1.10.510.10">
    <property type="entry name" value="Transferase(Phosphotransferase) domain 1"/>
    <property type="match status" value="1"/>
</dbReference>
<evidence type="ECO:0000256" key="2">
    <source>
        <dbReference type="ARBA" id="ARBA00012180"/>
    </source>
</evidence>
<sequence length="1689" mass="185512">MAFRPCVTGCGSFLTSVDGHERCLTCLGREHAEAAFVDGSCAHCERMSMATLRSCLSFTRLPSSSSRGSSSSRKGFTAATARRLGDLQVMVQNVPPGKTPRASAPPRGPVVMPKQTAPPSKSGPSVSFGAPPEEEMSISASEGEQSAAEAGASAAQRPSAVAVPSEADAELSAMLLRAAEGIGLEVPKVPPPDPSRLEDWFLGTRSAAPPRSPPVPFFPEVHDELVRAWQAPYSACSRSTSSALATLDGGAARGYEGVPQVERAVAVHLCPQDAATWRGSPRLLSKACRLSSALTNKAYSAADQATTALHAMATLQVYQAKALKELHKGSPDQAVLQELRAATDFALRATKVTARSLGQVMSTLVVQEHHLWLNLAQMADVEKTRFLNAPVSQADDTVEDFAQQFSAVQKQTEAISHILPRRVTPSKSPGALPQPARRRGRPPAAPKKQEQPAPSPAEAHDARLAARHRGRRRGPLAVRLAAWLELPSPSRWLIRTVRLSYAIQFARHPPKFRGILFTSVRSDTDASVLRAEIAVLLAKDAIEPVPPAEMRSGFYSPYFIVPKKSGGLRPILDLRVLNRSLLRLPFKMLTSKRILSCVRHQDLFAAIDLKDAYFHVSILSRHSPFLRFAFEGRVYQYKVLPFGLSLSPRVFTKIAEGALNPLWQQGVRILNYLDDWLIMAHSREQLCEHRDLVLQHLSHLGLRVNREKSKLSPVQRISFLSMELDSINMTACLTNERTQSAQNSGPSQNISEAPGAYGSHSCSNAARPASYETASALTTRSSPKMGMAPWHTPDWRFPAVSPPIQPVVRPCLPTDRSSLRTGLQACCGSHRCLLHGLGCCMQRASSLGLLDGTSTALAHQLPGVASSASRAASLSPDAPPQARVCPYRQHCDRSVHQPSGWSTLPPYVATRPPSAPVESDTAEIAVRRSYSRGAQPCSRSALTAAHHPGEWRLHPQTVQLIWSRFGEAQIDLFASPESSHCQLYYSLSEAPLGMDALAHSWPPGPKYAFPPVSLLAQTLCKIREDGEQVLLVAPYWPTWTCPSLEDSPEEGPSFSGDGHNLAPASRSLEPARVNGTVDLAGLPQAVIETITQSRAPSTRQAYALRWGLFVDWCASRREDPQRCLIAVVLSFLQQKLERRLSPSTLKVYVAAIAAYHIPPPAGVGLLRHSHGIRALSPSTFPPANLGPPCPAVRTRYGVVRDCAPTGSPSPRSQNRYTQFFIPHAQTTCAPPPQPMLQYNWHPYGAPLLVPRALGRLRIDSTFRHVRLSALGVLRGNGDVTSPATTQAALTPGCGLAPQQKPDEWMRAAILYTPFFVDSWVTSTLPEVGLELALFISAVYPPGVSSAEVALNLLLNRAPLCPYMVHMLDCFEEEDRFILILDALSQALSGQRRLPLGHQAGQLYDLHHHEAGYACPPEYFVDFEYEAETTTVWSLGIVMYRTVCGRQPFTDQHDGLSFDSRVSTGKQPKSRKTNLLSSEIHSCLSGLKPATLQEKTDQLEEDRFILIFHFKEKSDPQLGPSSLKPTAIQKQTDRLEEDEFIFILECSQPSKYYVFREMLSESQAQGMNEVKVIDFGYCEVVKPATLKEQTESKLGLSSVKPIQLILSQLKYMFIKYFHVKCAKSQPPPMQKDHLSKNEGWSTKQLSHRMRKALHYETHSIQLFAPRKDGLFLRGPKCKRSGGHHLRTRHA</sequence>
<dbReference type="InterPro" id="IPR010998">
    <property type="entry name" value="Integrase_recombinase_N"/>
</dbReference>
<dbReference type="Pfam" id="PF00078">
    <property type="entry name" value="RVT_1"/>
    <property type="match status" value="1"/>
</dbReference>
<feature type="region of interest" description="Disordered" evidence="4">
    <location>
        <begin position="416"/>
        <end position="461"/>
    </location>
</feature>
<protein>
    <recommendedName>
        <fullName evidence="2">ribonuclease H</fullName>
        <ecNumber evidence="2">3.1.26.4</ecNumber>
    </recommendedName>
</protein>
<dbReference type="SUPFAM" id="SSF56672">
    <property type="entry name" value="DNA/RNA polymerases"/>
    <property type="match status" value="1"/>
</dbReference>